<dbReference type="OrthoDB" id="5243299at2"/>
<dbReference type="Gene3D" id="3.40.430.10">
    <property type="entry name" value="Dihydrofolate Reductase, subunit A"/>
    <property type="match status" value="1"/>
</dbReference>
<dbReference type="EMBL" id="RQVS01000001">
    <property type="protein sequence ID" value="RRJ88846.1"/>
    <property type="molecule type" value="Genomic_DNA"/>
</dbReference>
<protein>
    <recommendedName>
        <fullName evidence="4">Bacterial bifunctional deaminase-reductase C-terminal domain-containing protein</fullName>
    </recommendedName>
</protein>
<dbReference type="InterPro" id="IPR050765">
    <property type="entry name" value="Riboflavin_Biosynth_HTPR"/>
</dbReference>
<sequence length="249" mass="26747">MVVSPSAMPNPTSLRILSTVGNVDATETLVLGDEVDERLRELYAAPEPDWVRMNMIGSLNSRVTGPDGTSDTLSNRADRRILRLIREMSDAVVVGAQTVRQEQHTSTGSTWLCVVTASGDLSGHRISREDAVASVLVCCPADAVARVNETMPGANTVAIEPVDGRLPLDQVVATLHERGLRQLVVEGGNQLISQFLDEGRIDEVCLTQAPVFAPDSAPSLPGSGHGTSFARVLLAEDSLGYIYQRLFAR</sequence>
<feature type="domain" description="Bacterial bifunctional deaminase-reductase C-terminal" evidence="4">
    <location>
        <begin position="50"/>
        <end position="214"/>
    </location>
</feature>
<keyword evidence="2" id="KW-0521">NADP</keyword>
<keyword evidence="6" id="KW-1185">Reference proteome</keyword>
<dbReference type="SUPFAM" id="SSF53597">
    <property type="entry name" value="Dihydrofolate reductase-like"/>
    <property type="match status" value="1"/>
</dbReference>
<name>A0A3P3W4J7_9MICO</name>
<dbReference type="InterPro" id="IPR002734">
    <property type="entry name" value="RibDG_C"/>
</dbReference>
<dbReference type="PANTHER" id="PTHR38011:SF7">
    <property type="entry name" value="2,5-DIAMINO-6-RIBOSYLAMINO-4(3H)-PYRIMIDINONE 5'-PHOSPHATE REDUCTASE"/>
    <property type="match status" value="1"/>
</dbReference>
<accession>A0A3P3W4J7</accession>
<dbReference type="PANTHER" id="PTHR38011">
    <property type="entry name" value="DIHYDROFOLATE REDUCTASE FAMILY PROTEIN (AFU_ORTHOLOGUE AFUA_8G06820)"/>
    <property type="match status" value="1"/>
</dbReference>
<dbReference type="Pfam" id="PF01872">
    <property type="entry name" value="RibD_C"/>
    <property type="match status" value="1"/>
</dbReference>
<comment type="caution">
    <text evidence="5">The sequence shown here is derived from an EMBL/GenBank/DDBJ whole genome shotgun (WGS) entry which is preliminary data.</text>
</comment>
<gene>
    <name evidence="5" type="ORF">EG850_01535</name>
</gene>
<evidence type="ECO:0000256" key="2">
    <source>
        <dbReference type="ARBA" id="ARBA00022857"/>
    </source>
</evidence>
<evidence type="ECO:0000313" key="6">
    <source>
        <dbReference type="Proteomes" id="UP000274391"/>
    </source>
</evidence>
<reference evidence="5 6" key="1">
    <citation type="submission" date="2018-11" db="EMBL/GenBank/DDBJ databases">
        <title>YIM 102482-1 draft genome.</title>
        <authorList>
            <person name="Li G."/>
            <person name="Jiang Y."/>
        </authorList>
    </citation>
    <scope>NUCLEOTIDE SEQUENCE [LARGE SCALE GENOMIC DNA]</scope>
    <source>
        <strain evidence="5 6">YIM 102482-1</strain>
    </source>
</reference>
<dbReference type="InterPro" id="IPR024072">
    <property type="entry name" value="DHFR-like_dom_sf"/>
</dbReference>
<evidence type="ECO:0000259" key="4">
    <source>
        <dbReference type="Pfam" id="PF01872"/>
    </source>
</evidence>
<dbReference type="Proteomes" id="UP000274391">
    <property type="component" value="Unassembled WGS sequence"/>
</dbReference>
<dbReference type="AlphaFoldDB" id="A0A3P3W4J7"/>
<proteinExistence type="predicted"/>
<dbReference type="GO" id="GO:0008703">
    <property type="term" value="F:5-amino-6-(5-phosphoribosylamino)uracil reductase activity"/>
    <property type="evidence" value="ECO:0007669"/>
    <property type="project" value="InterPro"/>
</dbReference>
<organism evidence="5 6">
    <name type="scientific">Gulosibacter macacae</name>
    <dbReference type="NCBI Taxonomy" id="2488791"/>
    <lineage>
        <taxon>Bacteria</taxon>
        <taxon>Bacillati</taxon>
        <taxon>Actinomycetota</taxon>
        <taxon>Actinomycetes</taxon>
        <taxon>Micrococcales</taxon>
        <taxon>Microbacteriaceae</taxon>
        <taxon>Gulosibacter</taxon>
    </lineage>
</organism>
<dbReference type="GO" id="GO:0009231">
    <property type="term" value="P:riboflavin biosynthetic process"/>
    <property type="evidence" value="ECO:0007669"/>
    <property type="project" value="InterPro"/>
</dbReference>
<evidence type="ECO:0000256" key="3">
    <source>
        <dbReference type="ARBA" id="ARBA00023002"/>
    </source>
</evidence>
<evidence type="ECO:0000313" key="5">
    <source>
        <dbReference type="EMBL" id="RRJ88846.1"/>
    </source>
</evidence>
<keyword evidence="3" id="KW-0560">Oxidoreductase</keyword>
<evidence type="ECO:0000256" key="1">
    <source>
        <dbReference type="ARBA" id="ARBA00005104"/>
    </source>
</evidence>
<comment type="pathway">
    <text evidence="1">Cofactor biosynthesis; riboflavin biosynthesis.</text>
</comment>